<gene>
    <name evidence="3" type="ORF">DES51_11471</name>
    <name evidence="2" type="ORF">MQE39_10040</name>
</gene>
<dbReference type="Proteomes" id="UP001276902">
    <property type="component" value="Unassembled WGS sequence"/>
</dbReference>
<evidence type="ECO:0000256" key="1">
    <source>
        <dbReference type="ARBA" id="ARBA00022649"/>
    </source>
</evidence>
<proteinExistence type="predicted"/>
<dbReference type="Gene3D" id="3.30.2310.20">
    <property type="entry name" value="RelE-like"/>
    <property type="match status" value="1"/>
</dbReference>
<comment type="caution">
    <text evidence="3">The sequence shown here is derived from an EMBL/GenBank/DDBJ whole genome shotgun (WGS) entry which is preliminary data.</text>
</comment>
<keyword evidence="4" id="KW-1185">Reference proteome</keyword>
<dbReference type="Proteomes" id="UP000247612">
    <property type="component" value="Unassembled WGS sequence"/>
</dbReference>
<dbReference type="OrthoDB" id="1769456at2"/>
<dbReference type="Pfam" id="PF05016">
    <property type="entry name" value="ParE_toxin"/>
    <property type="match status" value="1"/>
</dbReference>
<evidence type="ECO:0000313" key="3">
    <source>
        <dbReference type="EMBL" id="PXX76216.1"/>
    </source>
</evidence>
<sequence>MDYNIIITENAENELDRYIRYLLFEIRSEQAARNLLADFEETVQMLKSVAGSLKTCENRRLKEQGYKRIKFKRHGYFMLFRVEENDVIVDALFHELQDYENKIE</sequence>
<organism evidence="3 4">
    <name type="scientific">Dielma fastidiosa</name>
    <dbReference type="NCBI Taxonomy" id="1034346"/>
    <lineage>
        <taxon>Bacteria</taxon>
        <taxon>Bacillati</taxon>
        <taxon>Bacillota</taxon>
        <taxon>Erysipelotrichia</taxon>
        <taxon>Erysipelotrichales</taxon>
        <taxon>Erysipelotrichaceae</taxon>
        <taxon>Dielma</taxon>
    </lineage>
</organism>
<dbReference type="InterPro" id="IPR035093">
    <property type="entry name" value="RelE/ParE_toxin_dom_sf"/>
</dbReference>
<dbReference type="GeneID" id="94440763"/>
<protein>
    <submittedName>
        <fullName evidence="3">Plasmid stabilization system protein ParE</fullName>
    </submittedName>
    <submittedName>
        <fullName evidence="2">Type II toxin-antitoxin system RelE/ParE family toxin</fullName>
    </submittedName>
</protein>
<dbReference type="STRING" id="1034346.GCA_000313565_01856"/>
<accession>A0A318L4X1</accession>
<dbReference type="EMBL" id="JALDAW010000013">
    <property type="protein sequence ID" value="MDY5168453.1"/>
    <property type="molecule type" value="Genomic_DNA"/>
</dbReference>
<dbReference type="RefSeq" id="WP_022938161.1">
    <property type="nucleotide sequence ID" value="NZ_BAABZA010000013.1"/>
</dbReference>
<dbReference type="AlphaFoldDB" id="A0A318L4X1"/>
<evidence type="ECO:0000313" key="2">
    <source>
        <dbReference type="EMBL" id="MDY5168453.1"/>
    </source>
</evidence>
<keyword evidence="1" id="KW-1277">Toxin-antitoxin system</keyword>
<evidence type="ECO:0000313" key="4">
    <source>
        <dbReference type="Proteomes" id="UP000247612"/>
    </source>
</evidence>
<reference evidence="3 4" key="1">
    <citation type="submission" date="2018-05" db="EMBL/GenBank/DDBJ databases">
        <title>Genomic Encyclopedia of Type Strains, Phase IV (KMG-IV): sequencing the most valuable type-strain genomes for metagenomic binning, comparative biology and taxonomic classification.</title>
        <authorList>
            <person name="Goeker M."/>
        </authorList>
    </citation>
    <scope>NUCLEOTIDE SEQUENCE [LARGE SCALE GENOMIC DNA]</scope>
    <source>
        <strain evidence="3 4">JC118</strain>
    </source>
</reference>
<dbReference type="InterPro" id="IPR007712">
    <property type="entry name" value="RelE/ParE_toxin"/>
</dbReference>
<name>A0A318L4X1_9FIRM</name>
<reference evidence="2" key="2">
    <citation type="submission" date="2022-03" db="EMBL/GenBank/DDBJ databases">
        <title>First case of bacteraemia caused by Dielma fastidiosa in a patient hospitalised with diverticulitis.</title>
        <authorList>
            <person name="Forman-Ankjaer B."/>
            <person name="Hvid-Jensen F."/>
            <person name="Kobel C.M."/>
            <person name="Greve T."/>
        </authorList>
    </citation>
    <scope>NUCLEOTIDE SEQUENCE</scope>
    <source>
        <strain evidence="2">AUH_DF_2021</strain>
    </source>
</reference>
<dbReference type="EMBL" id="QJKH01000014">
    <property type="protein sequence ID" value="PXX76216.1"/>
    <property type="molecule type" value="Genomic_DNA"/>
</dbReference>